<dbReference type="Gene3D" id="3.40.50.2300">
    <property type="match status" value="2"/>
</dbReference>
<evidence type="ECO:0000259" key="8">
    <source>
        <dbReference type="PROSITE" id="PS50110"/>
    </source>
</evidence>
<keyword evidence="1" id="KW-0597">Phosphoprotein</keyword>
<feature type="domain" description="Response regulatory" evidence="8">
    <location>
        <begin position="321"/>
        <end position="443"/>
    </location>
</feature>
<evidence type="ECO:0000256" key="2">
    <source>
        <dbReference type="ARBA" id="ARBA00022679"/>
    </source>
</evidence>
<evidence type="ECO:0000256" key="3">
    <source>
        <dbReference type="ARBA" id="ARBA00022777"/>
    </source>
</evidence>
<evidence type="ECO:0000256" key="4">
    <source>
        <dbReference type="ARBA" id="ARBA00023012"/>
    </source>
</evidence>
<keyword evidence="3" id="KW-0418">Kinase</keyword>
<dbReference type="PROSITE" id="PS50110">
    <property type="entry name" value="RESPONSE_REGULATORY"/>
    <property type="match status" value="2"/>
</dbReference>
<accession>A0A1J5S2P7</accession>
<dbReference type="GO" id="GO:0000156">
    <property type="term" value="F:phosphorelay response regulator activity"/>
    <property type="evidence" value="ECO:0007669"/>
    <property type="project" value="TreeGrafter"/>
</dbReference>
<dbReference type="InterPro" id="IPR029016">
    <property type="entry name" value="GAF-like_dom_sf"/>
</dbReference>
<keyword evidence="7" id="KW-0804">Transcription</keyword>
<dbReference type="PANTHER" id="PTHR48111:SF1">
    <property type="entry name" value="TWO-COMPONENT RESPONSE REGULATOR ORR33"/>
    <property type="match status" value="1"/>
</dbReference>
<evidence type="ECO:0000256" key="7">
    <source>
        <dbReference type="ARBA" id="ARBA00023163"/>
    </source>
</evidence>
<dbReference type="InterPro" id="IPR039420">
    <property type="entry name" value="WalR-like"/>
</dbReference>
<keyword evidence="4" id="KW-0902">Two-component regulatory system</keyword>
<gene>
    <name evidence="9" type="primary">mprA_12</name>
    <name evidence="9" type="ORF">GALL_155030</name>
</gene>
<dbReference type="Pfam" id="PF01590">
    <property type="entry name" value="GAF"/>
    <property type="match status" value="1"/>
</dbReference>
<keyword evidence="2" id="KW-0808">Transferase</keyword>
<keyword evidence="5" id="KW-0805">Transcription regulation</keyword>
<keyword evidence="6" id="KW-0238">DNA-binding</keyword>
<comment type="caution">
    <text evidence="9">The sequence shown here is derived from an EMBL/GenBank/DDBJ whole genome shotgun (WGS) entry which is preliminary data.</text>
</comment>
<proteinExistence type="predicted"/>
<dbReference type="SMART" id="SM00448">
    <property type="entry name" value="REC"/>
    <property type="match status" value="2"/>
</dbReference>
<dbReference type="EMBL" id="MLJW01000075">
    <property type="protein sequence ID" value="OIR02346.1"/>
    <property type="molecule type" value="Genomic_DNA"/>
</dbReference>
<dbReference type="GO" id="GO:0005829">
    <property type="term" value="C:cytosol"/>
    <property type="evidence" value="ECO:0007669"/>
    <property type="project" value="TreeGrafter"/>
</dbReference>
<protein>
    <submittedName>
        <fullName evidence="9">Response regulator MprA</fullName>
    </submittedName>
</protein>
<dbReference type="PANTHER" id="PTHR48111">
    <property type="entry name" value="REGULATOR OF RPOS"/>
    <property type="match status" value="1"/>
</dbReference>
<organism evidence="9">
    <name type="scientific">mine drainage metagenome</name>
    <dbReference type="NCBI Taxonomy" id="410659"/>
    <lineage>
        <taxon>unclassified sequences</taxon>
        <taxon>metagenomes</taxon>
        <taxon>ecological metagenomes</taxon>
    </lineage>
</organism>
<evidence type="ECO:0000256" key="1">
    <source>
        <dbReference type="ARBA" id="ARBA00022553"/>
    </source>
</evidence>
<dbReference type="Pfam" id="PF00072">
    <property type="entry name" value="Response_reg"/>
    <property type="match status" value="2"/>
</dbReference>
<evidence type="ECO:0000256" key="6">
    <source>
        <dbReference type="ARBA" id="ARBA00023125"/>
    </source>
</evidence>
<dbReference type="GO" id="GO:0006355">
    <property type="term" value="P:regulation of DNA-templated transcription"/>
    <property type="evidence" value="ECO:0007669"/>
    <property type="project" value="TreeGrafter"/>
</dbReference>
<dbReference type="SUPFAM" id="SSF55781">
    <property type="entry name" value="GAF domain-like"/>
    <property type="match status" value="1"/>
</dbReference>
<feature type="domain" description="Response regulatory" evidence="8">
    <location>
        <begin position="201"/>
        <end position="314"/>
    </location>
</feature>
<dbReference type="InterPro" id="IPR011006">
    <property type="entry name" value="CheY-like_superfamily"/>
</dbReference>
<sequence>MSDLATLLRQQASLADLAGSAPFQSFDLDGCLRAVAETGAEGLDCARCSVWVRRLVPAALACLALYDEESGGHCPGPVLRREENPSFFQLLDQPRPQIFLAGEAGLHPDVAAFMAGHRFSALMQFPVVVEGRLMAVLAFADRRPGRRWSGEDQMFARTLAGFTGMAFQGDALRHQDHPGLSPPATLCAPCRPATPADHPHTVLLVDGDSVVHDLLGEALDHERERLIHAFDAEQGFALAADLQPSVLVLNVLSPDLDGWGLLARLKSDPRTQHLPVMMLTMADEAETGFVLRASDYLTKPFRFEALLETVAAHHPAEGPGRALVVEDEATTRSILARLLERDGWLVETAASGYEGLHRIERRRPHVVLLDLMMPGMDGFSFIRLLRLTEPPGPPLPVVVITAKDLSDEERAWLSGATQAMARDETVPRSEMVQTVRDWVRRATARATIVL</sequence>
<dbReference type="GO" id="GO:0000976">
    <property type="term" value="F:transcription cis-regulatory region binding"/>
    <property type="evidence" value="ECO:0007669"/>
    <property type="project" value="TreeGrafter"/>
</dbReference>
<dbReference type="GO" id="GO:0016301">
    <property type="term" value="F:kinase activity"/>
    <property type="evidence" value="ECO:0007669"/>
    <property type="project" value="UniProtKB-KW"/>
</dbReference>
<dbReference type="GO" id="GO:0032993">
    <property type="term" value="C:protein-DNA complex"/>
    <property type="evidence" value="ECO:0007669"/>
    <property type="project" value="TreeGrafter"/>
</dbReference>
<reference evidence="9" key="1">
    <citation type="submission" date="2016-10" db="EMBL/GenBank/DDBJ databases">
        <title>Sequence of Gallionella enrichment culture.</title>
        <authorList>
            <person name="Poehlein A."/>
            <person name="Muehling M."/>
            <person name="Daniel R."/>
        </authorList>
    </citation>
    <scope>NUCLEOTIDE SEQUENCE</scope>
</reference>
<dbReference type="CDD" id="cd17574">
    <property type="entry name" value="REC_OmpR"/>
    <property type="match status" value="1"/>
</dbReference>
<dbReference type="Gene3D" id="3.30.450.40">
    <property type="match status" value="1"/>
</dbReference>
<evidence type="ECO:0000256" key="5">
    <source>
        <dbReference type="ARBA" id="ARBA00023015"/>
    </source>
</evidence>
<dbReference type="InterPro" id="IPR001789">
    <property type="entry name" value="Sig_transdc_resp-reg_receiver"/>
</dbReference>
<name>A0A1J5S2P7_9ZZZZ</name>
<dbReference type="AlphaFoldDB" id="A0A1J5S2P7"/>
<dbReference type="InterPro" id="IPR003018">
    <property type="entry name" value="GAF"/>
</dbReference>
<dbReference type="SUPFAM" id="SSF52172">
    <property type="entry name" value="CheY-like"/>
    <property type="match status" value="2"/>
</dbReference>
<evidence type="ECO:0000313" key="9">
    <source>
        <dbReference type="EMBL" id="OIR02346.1"/>
    </source>
</evidence>